<keyword evidence="2" id="KW-0732">Signal</keyword>
<protein>
    <submittedName>
        <fullName evidence="4">Transporter</fullName>
    </submittedName>
</protein>
<dbReference type="Pfam" id="PF04069">
    <property type="entry name" value="OpuAC"/>
    <property type="match status" value="1"/>
</dbReference>
<feature type="signal peptide" evidence="2">
    <location>
        <begin position="1"/>
        <end position="32"/>
    </location>
</feature>
<evidence type="ECO:0000256" key="1">
    <source>
        <dbReference type="SAM" id="MobiDB-lite"/>
    </source>
</evidence>
<comment type="caution">
    <text evidence="4">The sequence shown here is derived from an EMBL/GenBank/DDBJ whole genome shotgun (WGS) entry which is preliminary data.</text>
</comment>
<dbReference type="RefSeq" id="WP_215918251.1">
    <property type="nucleotide sequence ID" value="NZ_JAHKNI010000005.1"/>
</dbReference>
<name>A0ABS6B292_9NOCA</name>
<accession>A0ABS6B292</accession>
<reference evidence="4 5" key="1">
    <citation type="submission" date="2021-06" db="EMBL/GenBank/DDBJ databases">
        <title>Actinomycetes sequencing.</title>
        <authorList>
            <person name="Shan Q."/>
        </authorList>
    </citation>
    <scope>NUCLEOTIDE SEQUENCE [LARGE SCALE GENOMIC DNA]</scope>
    <source>
        <strain evidence="4 5">NEAU-G5</strain>
    </source>
</reference>
<organism evidence="4 5">
    <name type="scientific">Nocardia albiluteola</name>
    <dbReference type="NCBI Taxonomy" id="2842303"/>
    <lineage>
        <taxon>Bacteria</taxon>
        <taxon>Bacillati</taxon>
        <taxon>Actinomycetota</taxon>
        <taxon>Actinomycetes</taxon>
        <taxon>Mycobacteriales</taxon>
        <taxon>Nocardiaceae</taxon>
        <taxon>Nocardia</taxon>
    </lineage>
</organism>
<sequence>MELTTSVRAAAGVMVAVIASALVASCSHGGSAAPIAMGAGDSAQSELIAEIYAGALARTGARTVVDARLGRRTDYLAALDAGRVAVVGDESGDLLAALDSGSPARIPDPSAAADSGTASAPAGSSEAAATTPTPSVSDALSRALPEGLAISDIADGTDLRAQFVLAPAVAGRFPHSLKDLAAHCGELTVGIATGHQLDPLRPAPDPRRDVLTPLRQVYGCDIAHYTVLPDDTAARNALRDGRVQAAVLTAPAALLPGGPGEVVGVADPEYAFRAQNVVPLFRQGALTDTQIKKLNYVAGELTTDELTEMVRRIRDDHADPGATANAWLDKHNL</sequence>
<evidence type="ECO:0000313" key="5">
    <source>
        <dbReference type="Proteomes" id="UP000733379"/>
    </source>
</evidence>
<proteinExistence type="predicted"/>
<feature type="domain" description="ABC-type glycine betaine transport system substrate-binding" evidence="3">
    <location>
        <begin position="34"/>
        <end position="330"/>
    </location>
</feature>
<keyword evidence="5" id="KW-1185">Reference proteome</keyword>
<dbReference type="InterPro" id="IPR007210">
    <property type="entry name" value="ABC_Gly_betaine_transp_sub-bd"/>
</dbReference>
<dbReference type="Gene3D" id="3.40.190.120">
    <property type="entry name" value="Osmoprotection protein (prox), domain 2"/>
    <property type="match status" value="1"/>
</dbReference>
<dbReference type="Proteomes" id="UP000733379">
    <property type="component" value="Unassembled WGS sequence"/>
</dbReference>
<dbReference type="SUPFAM" id="SSF53850">
    <property type="entry name" value="Periplasmic binding protein-like II"/>
    <property type="match status" value="1"/>
</dbReference>
<evidence type="ECO:0000259" key="3">
    <source>
        <dbReference type="Pfam" id="PF04069"/>
    </source>
</evidence>
<dbReference type="Gene3D" id="3.40.190.10">
    <property type="entry name" value="Periplasmic binding protein-like II"/>
    <property type="match status" value="1"/>
</dbReference>
<evidence type="ECO:0000256" key="2">
    <source>
        <dbReference type="SAM" id="SignalP"/>
    </source>
</evidence>
<feature type="chain" id="PRO_5045167834" evidence="2">
    <location>
        <begin position="33"/>
        <end position="333"/>
    </location>
</feature>
<dbReference type="EMBL" id="JAHKNI010000005">
    <property type="protein sequence ID" value="MBU3063359.1"/>
    <property type="molecule type" value="Genomic_DNA"/>
</dbReference>
<evidence type="ECO:0000313" key="4">
    <source>
        <dbReference type="EMBL" id="MBU3063359.1"/>
    </source>
</evidence>
<feature type="region of interest" description="Disordered" evidence="1">
    <location>
        <begin position="105"/>
        <end position="139"/>
    </location>
</feature>
<feature type="compositionally biased region" description="Low complexity" evidence="1">
    <location>
        <begin position="107"/>
        <end position="139"/>
    </location>
</feature>
<gene>
    <name evidence="4" type="ORF">KO481_17720</name>
</gene>